<protein>
    <submittedName>
        <fullName evidence="7">Aminobutyraldehyde dehydrogenase</fullName>
    </submittedName>
</protein>
<comment type="cofactor">
    <cofactor evidence="1">
        <name>FAD</name>
        <dbReference type="ChEBI" id="CHEBI:57692"/>
    </cofactor>
</comment>
<evidence type="ECO:0000259" key="6">
    <source>
        <dbReference type="Pfam" id="PF01266"/>
    </source>
</evidence>
<dbReference type="InterPro" id="IPR006076">
    <property type="entry name" value="FAD-dep_OxRdtase"/>
</dbReference>
<dbReference type="SUPFAM" id="SSF51905">
    <property type="entry name" value="FAD/NAD(P)-binding domain"/>
    <property type="match status" value="1"/>
</dbReference>
<comment type="caution">
    <text evidence="7">The sequence shown here is derived from an EMBL/GenBank/DDBJ whole genome shotgun (WGS) entry which is preliminary data.</text>
</comment>
<proteinExistence type="inferred from homology"/>
<feature type="domain" description="FAD dependent oxidoreductase" evidence="6">
    <location>
        <begin position="6"/>
        <end position="363"/>
    </location>
</feature>
<organism evidence="7 8">
    <name type="scientific">Caballeronia sordidicola</name>
    <name type="common">Burkholderia sordidicola</name>
    <dbReference type="NCBI Taxonomy" id="196367"/>
    <lineage>
        <taxon>Bacteria</taxon>
        <taxon>Pseudomonadati</taxon>
        <taxon>Pseudomonadota</taxon>
        <taxon>Betaproteobacteria</taxon>
        <taxon>Burkholderiales</taxon>
        <taxon>Burkholderiaceae</taxon>
        <taxon>Caballeronia</taxon>
    </lineage>
</organism>
<accession>A0A242MZ20</accession>
<dbReference type="Pfam" id="PF01266">
    <property type="entry name" value="DAO"/>
    <property type="match status" value="1"/>
</dbReference>
<evidence type="ECO:0000256" key="5">
    <source>
        <dbReference type="ARBA" id="ARBA00037941"/>
    </source>
</evidence>
<keyword evidence="4" id="KW-0560">Oxidoreductase</keyword>
<sequence length="368" mass="39323">MDRIECVVIGAGVVGLAVARAMAARGREVIVLEAGEAVGIGTSSRNSEVIHAGLYYPRGSLKAELCVRGRAMLYEYCDGHGVPYNRCGKLLVATARNQLPQLAAIQQKAVENGVLDLVRVSGADAMALEPHLHCVEAMLSPQTGIIDSHQFMLALQGDAERDGATVAFHTPVTQIDARDRCFIVETGGDAPLRFQADCVINSAGLFANDIARRIRGLDARHVPPLYFAKGNYFSVSGRTPFDRLIYPMPNEAGLGVHLTIDMGGQAKFGPDVEWIQKIDYSVDAQRATGFYAAIRAYWPDLPDDALQPAYAGIRPKLSGPGQPAADFIIQGRAAHGVAGLVNLFGIESPGLTASLAIAEKVARMLSVS</sequence>
<keyword evidence="3" id="KW-0274">FAD</keyword>
<dbReference type="GO" id="GO:0047545">
    <property type="term" value="F:(S)-2-hydroxyglutarate dehydrogenase activity"/>
    <property type="evidence" value="ECO:0007669"/>
    <property type="project" value="TreeGrafter"/>
</dbReference>
<evidence type="ECO:0000313" key="8">
    <source>
        <dbReference type="Proteomes" id="UP000195221"/>
    </source>
</evidence>
<evidence type="ECO:0000256" key="1">
    <source>
        <dbReference type="ARBA" id="ARBA00001974"/>
    </source>
</evidence>
<dbReference type="RefSeq" id="WP_075357284.1">
    <property type="nucleotide sequence ID" value="NZ_MSRG01000007.1"/>
</dbReference>
<evidence type="ECO:0000256" key="3">
    <source>
        <dbReference type="ARBA" id="ARBA00022827"/>
    </source>
</evidence>
<dbReference type="PANTHER" id="PTHR43104">
    <property type="entry name" value="L-2-HYDROXYGLUTARATE DEHYDROGENASE, MITOCHONDRIAL"/>
    <property type="match status" value="1"/>
</dbReference>
<dbReference type="AlphaFoldDB" id="A0A242MZ20"/>
<evidence type="ECO:0000256" key="2">
    <source>
        <dbReference type="ARBA" id="ARBA00022630"/>
    </source>
</evidence>
<dbReference type="PANTHER" id="PTHR43104:SF4">
    <property type="entry name" value="L-2-HYDROXYGLUTARATE DEHYDROGENASE, MITOCHONDRIAL"/>
    <property type="match status" value="1"/>
</dbReference>
<reference evidence="7 8" key="1">
    <citation type="submission" date="2017-03" db="EMBL/GenBank/DDBJ databases">
        <title>Genome analysis of strain PAMC 26577.</title>
        <authorList>
            <person name="Oh H.-M."/>
            <person name="Yang J.-A."/>
        </authorList>
    </citation>
    <scope>NUCLEOTIDE SEQUENCE [LARGE SCALE GENOMIC DNA]</scope>
    <source>
        <strain evidence="7 8">PAMC 26577</strain>
    </source>
</reference>
<dbReference type="InterPro" id="IPR036188">
    <property type="entry name" value="FAD/NAD-bd_sf"/>
</dbReference>
<name>A0A242MZ20_CABSO</name>
<dbReference type="Proteomes" id="UP000195221">
    <property type="component" value="Unassembled WGS sequence"/>
</dbReference>
<dbReference type="EMBL" id="NBTZ01000034">
    <property type="protein sequence ID" value="OTP76573.1"/>
    <property type="molecule type" value="Genomic_DNA"/>
</dbReference>
<evidence type="ECO:0000256" key="4">
    <source>
        <dbReference type="ARBA" id="ARBA00023002"/>
    </source>
</evidence>
<gene>
    <name evidence="7" type="ORF">PAMC26577_09980</name>
</gene>
<dbReference type="Gene3D" id="3.50.50.60">
    <property type="entry name" value="FAD/NAD(P)-binding domain"/>
    <property type="match status" value="1"/>
</dbReference>
<comment type="similarity">
    <text evidence="5">Belongs to the L2HGDH family.</text>
</comment>
<dbReference type="Gene3D" id="3.30.9.10">
    <property type="entry name" value="D-Amino Acid Oxidase, subunit A, domain 2"/>
    <property type="match status" value="1"/>
</dbReference>
<keyword evidence="2" id="KW-0285">Flavoprotein</keyword>
<evidence type="ECO:0000313" key="7">
    <source>
        <dbReference type="EMBL" id="OTP76573.1"/>
    </source>
</evidence>